<dbReference type="RefSeq" id="WP_271921594.1">
    <property type="nucleotide sequence ID" value="NZ_JAQNDO010000001.1"/>
</dbReference>
<dbReference type="InterPro" id="IPR028082">
    <property type="entry name" value="Peripla_BP_I"/>
</dbReference>
<comment type="caution">
    <text evidence="5">The sequence shown here is derived from an EMBL/GenBank/DDBJ whole genome shotgun (WGS) entry which is preliminary data.</text>
</comment>
<dbReference type="Proteomes" id="UP001221411">
    <property type="component" value="Unassembled WGS sequence"/>
</dbReference>
<dbReference type="SUPFAM" id="SSF53822">
    <property type="entry name" value="Periplasmic binding protein-like I"/>
    <property type="match status" value="1"/>
</dbReference>
<dbReference type="EMBL" id="JAQNDO010000001">
    <property type="protein sequence ID" value="MDC0744741.1"/>
    <property type="molecule type" value="Genomic_DNA"/>
</dbReference>
<evidence type="ECO:0000313" key="6">
    <source>
        <dbReference type="Proteomes" id="UP001221411"/>
    </source>
</evidence>
<feature type="chain" id="PRO_5047137440" evidence="3">
    <location>
        <begin position="27"/>
        <end position="405"/>
    </location>
</feature>
<feature type="signal peptide" evidence="3">
    <location>
        <begin position="1"/>
        <end position="26"/>
    </location>
</feature>
<keyword evidence="2 3" id="KW-0732">Signal</keyword>
<dbReference type="InterPro" id="IPR051010">
    <property type="entry name" value="BCAA_transport"/>
</dbReference>
<evidence type="ECO:0000256" key="2">
    <source>
        <dbReference type="ARBA" id="ARBA00022729"/>
    </source>
</evidence>
<proteinExistence type="inferred from homology"/>
<reference evidence="5 6" key="1">
    <citation type="submission" date="2022-11" db="EMBL/GenBank/DDBJ databases">
        <title>Minimal conservation of predation-associated metabolite biosynthetic gene clusters underscores biosynthetic potential of Myxococcota including descriptions for ten novel species: Archangium lansinium sp. nov., Myxococcus landrumus sp. nov., Nannocystis bai.</title>
        <authorList>
            <person name="Ahearne A."/>
            <person name="Stevens C."/>
            <person name="Dowd S."/>
        </authorList>
    </citation>
    <scope>NUCLEOTIDE SEQUENCE [LARGE SCALE GENOMIC DNA]</scope>
    <source>
        <strain evidence="5 6">RJM3</strain>
    </source>
</reference>
<accession>A0ABT5ESK9</accession>
<gene>
    <name evidence="5" type="ORF">POL67_25645</name>
</gene>
<dbReference type="Gene3D" id="3.40.50.2300">
    <property type="match status" value="2"/>
</dbReference>
<dbReference type="PANTHER" id="PTHR30483">
    <property type="entry name" value="LEUCINE-SPECIFIC-BINDING PROTEIN"/>
    <property type="match status" value="1"/>
</dbReference>
<organism evidence="5 6">
    <name type="scientific">Polyangium mundeleinium</name>
    <dbReference type="NCBI Taxonomy" id="2995306"/>
    <lineage>
        <taxon>Bacteria</taxon>
        <taxon>Pseudomonadati</taxon>
        <taxon>Myxococcota</taxon>
        <taxon>Polyangia</taxon>
        <taxon>Polyangiales</taxon>
        <taxon>Polyangiaceae</taxon>
        <taxon>Polyangium</taxon>
    </lineage>
</organism>
<evidence type="ECO:0000256" key="3">
    <source>
        <dbReference type="SAM" id="SignalP"/>
    </source>
</evidence>
<dbReference type="CDD" id="cd06347">
    <property type="entry name" value="PBP1_ABC_LivK_ligand_binding-like"/>
    <property type="match status" value="1"/>
</dbReference>
<comment type="similarity">
    <text evidence="1">Belongs to the leucine-binding protein family.</text>
</comment>
<dbReference type="Pfam" id="PF13458">
    <property type="entry name" value="Peripla_BP_6"/>
    <property type="match status" value="1"/>
</dbReference>
<name>A0ABT5ESK9_9BACT</name>
<evidence type="ECO:0000259" key="4">
    <source>
        <dbReference type="Pfam" id="PF13458"/>
    </source>
</evidence>
<dbReference type="PANTHER" id="PTHR30483:SF6">
    <property type="entry name" value="PERIPLASMIC BINDING PROTEIN OF ABC TRANSPORTER FOR NATURAL AMINO ACIDS"/>
    <property type="match status" value="1"/>
</dbReference>
<protein>
    <submittedName>
        <fullName evidence="5">ABC transporter substrate-binding protein</fullName>
    </submittedName>
</protein>
<dbReference type="InterPro" id="IPR028081">
    <property type="entry name" value="Leu-bd"/>
</dbReference>
<feature type="domain" description="Leucine-binding protein" evidence="4">
    <location>
        <begin position="54"/>
        <end position="391"/>
    </location>
</feature>
<keyword evidence="6" id="KW-1185">Reference proteome</keyword>
<evidence type="ECO:0000313" key="5">
    <source>
        <dbReference type="EMBL" id="MDC0744741.1"/>
    </source>
</evidence>
<evidence type="ECO:0000256" key="1">
    <source>
        <dbReference type="ARBA" id="ARBA00010062"/>
    </source>
</evidence>
<sequence length="405" mass="43716">MPFVAQHRTFAGATLGAMGALVLACASTPAPPPPVVTMAPPRGEEPSAPTDLAPLRIGVYLPLSGAEATFGTETREGIDLAVERVIDSGGIRGRSIELVYADDHSLPRDASKAVLDFSKDPTLVAVLGEVASSRSKVGGIVADKNHVPMLTPASTNPDVTRVGPFVFRACFDDEAQGRAAARYLIQERRHKKIGVLLASDDLYSALLARTFREQAERLGATVFERRILTTATNFTAPLGDLQTQRPDVVYAPLYYNVMQDVFREAGALGFSGRDFFGGDGWDSDTLRKGAGATGAAFTTHWMLDIPSAENRAFVDAYRARYHRDPSSISALGYDAAALLLDAMKRASADTREAVRDALAHTRGFVGVTGTITMREDRNPEKDVFIARIEGGRFRYEGRVRSVPAN</sequence>